<evidence type="ECO:0000256" key="1">
    <source>
        <dbReference type="ARBA" id="ARBA00001974"/>
    </source>
</evidence>
<sequence length="413" mass="44876">MSASQFRPEHRFDIVVVGAGPAGLCFARSLAGSGLRIALVERQPRAALADPAEDGREIALTHRSQRLMQALGLWTRLADDDVSELRDALVLDGDDEDGLRFRRGSGEAGPLGWLVPNHAIRRAACAELLATTDAVLFDGLRVTGVRTDADGAEVRLDDGATLTADLIVAADSRFSETRRAMGIPATMRDFGKTMLVCRVRHEREHAHTAWEWFDYGQTLALLPLRDPHLSSVVLTLPHAQTMAVQALDAEAFGADMARRFHGRLGAMSFVGPCCAYPLVGVYPRHFVAERFATIGDAAVGMHPVTAHGFNFGLRGQDTLATAIRDAHAAGRPFWSDALLQGYERAHRRATRPLYLATQLVAGLYTDEAPPAKLLRRAALRAAQRFAPFRKMVMAGLTDDGRGPLSSLSSRRAG</sequence>
<accession>A0ABP9AVE2</accession>
<keyword evidence="7" id="KW-0503">Monooxygenase</keyword>
<organism evidence="9 10">
    <name type="scientific">Lysobacter hankyongensis</name>
    <dbReference type="NCBI Taxonomy" id="1176535"/>
    <lineage>
        <taxon>Bacteria</taxon>
        <taxon>Pseudomonadati</taxon>
        <taxon>Pseudomonadota</taxon>
        <taxon>Gammaproteobacteria</taxon>
        <taxon>Lysobacterales</taxon>
        <taxon>Lysobacteraceae</taxon>
        <taxon>Lysobacter</taxon>
    </lineage>
</organism>
<proteinExistence type="inferred from homology"/>
<evidence type="ECO:0000259" key="8">
    <source>
        <dbReference type="Pfam" id="PF01494"/>
    </source>
</evidence>
<dbReference type="EMBL" id="BAABJE010000002">
    <property type="protein sequence ID" value="GAA4786451.1"/>
    <property type="molecule type" value="Genomic_DNA"/>
</dbReference>
<protein>
    <submittedName>
        <fullName evidence="9">5-demethoxyubiquinol-8 5-hydroxylase UbiM</fullName>
    </submittedName>
</protein>
<evidence type="ECO:0000256" key="2">
    <source>
        <dbReference type="ARBA" id="ARBA00004749"/>
    </source>
</evidence>
<dbReference type="Gene3D" id="3.50.50.60">
    <property type="entry name" value="FAD/NAD(P)-binding domain"/>
    <property type="match status" value="2"/>
</dbReference>
<dbReference type="InterPro" id="IPR051205">
    <property type="entry name" value="UbiH/COQ6_monooxygenase"/>
</dbReference>
<keyword evidence="10" id="KW-1185">Reference proteome</keyword>
<dbReference type="RefSeq" id="WP_345302115.1">
    <property type="nucleotide sequence ID" value="NZ_BAABJE010000002.1"/>
</dbReference>
<feature type="domain" description="FAD-binding" evidence="8">
    <location>
        <begin position="12"/>
        <end position="324"/>
    </location>
</feature>
<keyword evidence="6" id="KW-0560">Oxidoreductase</keyword>
<dbReference type="PANTHER" id="PTHR43876">
    <property type="entry name" value="UBIQUINONE BIOSYNTHESIS MONOOXYGENASE COQ6, MITOCHONDRIAL"/>
    <property type="match status" value="1"/>
</dbReference>
<name>A0ABP9AVE2_9GAMM</name>
<comment type="pathway">
    <text evidence="2">Cofactor biosynthesis; ubiquinone biosynthesis.</text>
</comment>
<dbReference type="InterPro" id="IPR002938">
    <property type="entry name" value="FAD-bd"/>
</dbReference>
<keyword evidence="5" id="KW-0274">FAD</keyword>
<dbReference type="Proteomes" id="UP001499959">
    <property type="component" value="Unassembled WGS sequence"/>
</dbReference>
<evidence type="ECO:0000313" key="10">
    <source>
        <dbReference type="Proteomes" id="UP001499959"/>
    </source>
</evidence>
<evidence type="ECO:0000256" key="6">
    <source>
        <dbReference type="ARBA" id="ARBA00023002"/>
    </source>
</evidence>
<comment type="caution">
    <text evidence="9">The sequence shown here is derived from an EMBL/GenBank/DDBJ whole genome shotgun (WGS) entry which is preliminary data.</text>
</comment>
<evidence type="ECO:0000256" key="4">
    <source>
        <dbReference type="ARBA" id="ARBA00022630"/>
    </source>
</evidence>
<evidence type="ECO:0000256" key="5">
    <source>
        <dbReference type="ARBA" id="ARBA00022827"/>
    </source>
</evidence>
<dbReference type="PANTHER" id="PTHR43876:SF25">
    <property type="entry name" value="MONOOXYGENASE NMA2164"/>
    <property type="match status" value="1"/>
</dbReference>
<dbReference type="InterPro" id="IPR010971">
    <property type="entry name" value="UbiH/COQ6"/>
</dbReference>
<comment type="similarity">
    <text evidence="3">Belongs to the UbiH/COQ6 family.</text>
</comment>
<evidence type="ECO:0000256" key="3">
    <source>
        <dbReference type="ARBA" id="ARBA00005349"/>
    </source>
</evidence>
<dbReference type="NCBIfam" id="NF006593">
    <property type="entry name" value="PRK09126.1"/>
    <property type="match status" value="1"/>
</dbReference>
<gene>
    <name evidence="9" type="primary">ubiM</name>
    <name evidence="9" type="ORF">GCM10023307_09080</name>
</gene>
<evidence type="ECO:0000313" key="9">
    <source>
        <dbReference type="EMBL" id="GAA4786451.1"/>
    </source>
</evidence>
<reference evidence="10" key="1">
    <citation type="journal article" date="2019" name="Int. J. Syst. Evol. Microbiol.">
        <title>The Global Catalogue of Microorganisms (GCM) 10K type strain sequencing project: providing services to taxonomists for standard genome sequencing and annotation.</title>
        <authorList>
            <consortium name="The Broad Institute Genomics Platform"/>
            <consortium name="The Broad Institute Genome Sequencing Center for Infectious Disease"/>
            <person name="Wu L."/>
            <person name="Ma J."/>
        </authorList>
    </citation>
    <scope>NUCLEOTIDE SEQUENCE [LARGE SCALE GENOMIC DNA]</scope>
    <source>
        <strain evidence="10">JCM 18204</strain>
    </source>
</reference>
<dbReference type="Pfam" id="PF01494">
    <property type="entry name" value="FAD_binding_3"/>
    <property type="match status" value="1"/>
</dbReference>
<dbReference type="PRINTS" id="PR00420">
    <property type="entry name" value="RNGMNOXGNASE"/>
</dbReference>
<dbReference type="NCBIfam" id="TIGR01988">
    <property type="entry name" value="Ubi-OHases"/>
    <property type="match status" value="1"/>
</dbReference>
<dbReference type="SUPFAM" id="SSF51905">
    <property type="entry name" value="FAD/NAD(P)-binding domain"/>
    <property type="match status" value="1"/>
</dbReference>
<keyword evidence="4" id="KW-0285">Flavoprotein</keyword>
<dbReference type="InterPro" id="IPR036188">
    <property type="entry name" value="FAD/NAD-bd_sf"/>
</dbReference>
<evidence type="ECO:0000256" key="7">
    <source>
        <dbReference type="ARBA" id="ARBA00023033"/>
    </source>
</evidence>
<comment type="cofactor">
    <cofactor evidence="1">
        <name>FAD</name>
        <dbReference type="ChEBI" id="CHEBI:57692"/>
    </cofactor>
</comment>